<feature type="region of interest" description="Disordered" evidence="2">
    <location>
        <begin position="504"/>
        <end position="528"/>
    </location>
</feature>
<reference evidence="3" key="1">
    <citation type="journal article" date="2023" name="BMC Genomics">
        <title>Chromosome-level genome assemblies of Cutaneotrichosporon spp. (Trichosporonales, Basidiomycota) reveal imbalanced evolution between nucleotide sequences and chromosome synteny.</title>
        <authorList>
            <person name="Kobayashi Y."/>
            <person name="Kayamori A."/>
            <person name="Aoki K."/>
            <person name="Shiwa Y."/>
            <person name="Matsutani M."/>
            <person name="Fujita N."/>
            <person name="Sugita T."/>
            <person name="Iwasaki W."/>
            <person name="Tanaka N."/>
            <person name="Takashima M."/>
        </authorList>
    </citation>
    <scope>NUCLEOTIDE SEQUENCE</scope>
    <source>
        <strain evidence="3">HIS016</strain>
    </source>
</reference>
<evidence type="ECO:0000313" key="3">
    <source>
        <dbReference type="EMBL" id="GMK57497.1"/>
    </source>
</evidence>
<feature type="region of interest" description="Disordered" evidence="2">
    <location>
        <begin position="295"/>
        <end position="318"/>
    </location>
</feature>
<feature type="region of interest" description="Disordered" evidence="2">
    <location>
        <begin position="450"/>
        <end position="482"/>
    </location>
</feature>
<organism evidence="3 4">
    <name type="scientific">Cutaneotrichosporon spelunceum</name>
    <dbReference type="NCBI Taxonomy" id="1672016"/>
    <lineage>
        <taxon>Eukaryota</taxon>
        <taxon>Fungi</taxon>
        <taxon>Dikarya</taxon>
        <taxon>Basidiomycota</taxon>
        <taxon>Agaricomycotina</taxon>
        <taxon>Tremellomycetes</taxon>
        <taxon>Trichosporonales</taxon>
        <taxon>Trichosporonaceae</taxon>
        <taxon>Cutaneotrichosporon</taxon>
    </lineage>
</organism>
<feature type="region of interest" description="Disordered" evidence="2">
    <location>
        <begin position="393"/>
        <end position="438"/>
    </location>
</feature>
<gene>
    <name evidence="3" type="ORF">CspeluHIS016_0403310</name>
</gene>
<feature type="region of interest" description="Disordered" evidence="2">
    <location>
        <begin position="226"/>
        <end position="251"/>
    </location>
</feature>
<feature type="region of interest" description="Disordered" evidence="2">
    <location>
        <begin position="96"/>
        <end position="205"/>
    </location>
</feature>
<dbReference type="Proteomes" id="UP001222932">
    <property type="component" value="Unassembled WGS sequence"/>
</dbReference>
<feature type="region of interest" description="Disordered" evidence="2">
    <location>
        <begin position="694"/>
        <end position="743"/>
    </location>
</feature>
<feature type="compositionally biased region" description="Basic and acidic residues" evidence="2">
    <location>
        <begin position="610"/>
        <end position="632"/>
    </location>
</feature>
<dbReference type="EMBL" id="BTCM01000004">
    <property type="protein sequence ID" value="GMK57497.1"/>
    <property type="molecule type" value="Genomic_DNA"/>
</dbReference>
<feature type="compositionally biased region" description="Basic and acidic residues" evidence="2">
    <location>
        <begin position="172"/>
        <end position="205"/>
    </location>
</feature>
<comment type="caution">
    <text evidence="3">The sequence shown here is derived from an EMBL/GenBank/DDBJ whole genome shotgun (WGS) entry which is preliminary data.</text>
</comment>
<feature type="region of interest" description="Disordered" evidence="2">
    <location>
        <begin position="596"/>
        <end position="658"/>
    </location>
</feature>
<keyword evidence="1" id="KW-0175">Coiled coil</keyword>
<reference evidence="3" key="2">
    <citation type="submission" date="2023-06" db="EMBL/GenBank/DDBJ databases">
        <authorList>
            <person name="Kobayashi Y."/>
            <person name="Kayamori A."/>
            <person name="Aoki K."/>
            <person name="Shiwa Y."/>
            <person name="Fujita N."/>
            <person name="Sugita T."/>
            <person name="Iwasaki W."/>
            <person name="Tanaka N."/>
            <person name="Takashima M."/>
        </authorList>
    </citation>
    <scope>NUCLEOTIDE SEQUENCE</scope>
    <source>
        <strain evidence="3">HIS016</strain>
    </source>
</reference>
<feature type="coiled-coil region" evidence="1">
    <location>
        <begin position="13"/>
        <end position="47"/>
    </location>
</feature>
<evidence type="ECO:0000313" key="4">
    <source>
        <dbReference type="Proteomes" id="UP001222932"/>
    </source>
</evidence>
<name>A0AAD3TV48_9TREE</name>
<keyword evidence="4" id="KW-1185">Reference proteome</keyword>
<dbReference type="AlphaFoldDB" id="A0AAD3TV48"/>
<sequence length="743" mass="83355">MQRDAPTSTRALLSNLEHLRDSLSDRVEQLSNAVERLRNQATELEVAVTGSPVRPSATPLRDPVIEVMALTSAMTGLAFDPSRGLEPTNLARVAAAPKPIVVRGPERNESDSEEQPQEAHAASTDQPRSTPIPDVWGEEPTPTPPEPERWDWWVHPPTPRPPGLTTRGILVRAREGPSTETERHAERDRERELERDHDRDRDAREAERLDRAIARYQRRHDESQREFQNAWESERTRAVGGGRVPNEHSSARADALRRHVDNAHRLWQLMHQRARLAVPPTEPDAPLEMRHLLGTPSFRRGPMRPRHRPPRPMPTWPNREEREELFNEYYRDFTYGAESDEDDLATQRVSVMERLQLTRPVDGSLVGEARVRDLHERLAERVRVASEQRRELETRADDMATATRQLRSRANELVEATRQLGRQSDDTDRGRLRPRPRGLMPWADRIPRWVHQSPPRSPLVPRTVDRAEDTRSEPGTEGESAGAAIERAAIAHEFARLSAAANLGRPSGEGVRERQGDIEFGNTDDDGDASRRALLASMSSTLVRLNAAARRPLGLQSEDDDVLERVQLARDRVQELARIQRDLEAVRTGMRRGSDATVVPLDWPPLVEGGVEREQAGGGDERERSERAERSGANESSEGSEESGDGGSGISDLESRQRLEMSNYLRDMVASFEREPESQADVPLAVFERPETVQVGAPAMPEAGPAPPAASDEDKESGTLRADTWPGGPSRARPRPYISLLDL</sequence>
<feature type="compositionally biased region" description="Basic residues" evidence="2">
    <location>
        <begin position="301"/>
        <end position="310"/>
    </location>
</feature>
<protein>
    <submittedName>
        <fullName evidence="3">Uncharacterized protein</fullName>
    </submittedName>
</protein>
<evidence type="ECO:0000256" key="2">
    <source>
        <dbReference type="SAM" id="MobiDB-lite"/>
    </source>
</evidence>
<feature type="compositionally biased region" description="Basic and acidic residues" evidence="2">
    <location>
        <begin position="463"/>
        <end position="474"/>
    </location>
</feature>
<evidence type="ECO:0000256" key="1">
    <source>
        <dbReference type="SAM" id="Coils"/>
    </source>
</evidence>
<accession>A0AAD3TV48</accession>
<proteinExistence type="predicted"/>